<dbReference type="Pfam" id="PF07722">
    <property type="entry name" value="Peptidase_C26"/>
    <property type="match status" value="1"/>
</dbReference>
<dbReference type="Gene3D" id="3.40.50.880">
    <property type="match status" value="1"/>
</dbReference>
<name>A0A2A3YSJ4_BREAU</name>
<protein>
    <submittedName>
        <fullName evidence="2">Uncharacterized protein</fullName>
    </submittedName>
</protein>
<evidence type="ECO:0000313" key="2">
    <source>
        <dbReference type="EMBL" id="PCC42214.1"/>
    </source>
</evidence>
<feature type="compositionally biased region" description="Pro residues" evidence="1">
    <location>
        <begin position="17"/>
        <end position="27"/>
    </location>
</feature>
<feature type="region of interest" description="Disordered" evidence="1">
    <location>
        <begin position="1"/>
        <end position="78"/>
    </location>
</feature>
<accession>A0A2A3YSJ4</accession>
<evidence type="ECO:0000313" key="3">
    <source>
        <dbReference type="Proteomes" id="UP000218620"/>
    </source>
</evidence>
<dbReference type="PANTHER" id="PTHR43235:SF1">
    <property type="entry name" value="GLUTAMINE AMIDOTRANSFERASE PB2B2.05-RELATED"/>
    <property type="match status" value="1"/>
</dbReference>
<feature type="region of interest" description="Disordered" evidence="1">
    <location>
        <begin position="307"/>
        <end position="331"/>
    </location>
</feature>
<dbReference type="EMBL" id="NRGQ01000021">
    <property type="protein sequence ID" value="PCC42214.1"/>
    <property type="molecule type" value="Genomic_DNA"/>
</dbReference>
<dbReference type="GO" id="GO:0006598">
    <property type="term" value="P:polyamine catabolic process"/>
    <property type="evidence" value="ECO:0007669"/>
    <property type="project" value="TreeGrafter"/>
</dbReference>
<dbReference type="InterPro" id="IPR044668">
    <property type="entry name" value="PuuD-like"/>
</dbReference>
<dbReference type="PROSITE" id="PS51273">
    <property type="entry name" value="GATASE_TYPE_1"/>
    <property type="match status" value="1"/>
</dbReference>
<dbReference type="PANTHER" id="PTHR43235">
    <property type="entry name" value="GLUTAMINE AMIDOTRANSFERASE PB2B2.05-RELATED"/>
    <property type="match status" value="1"/>
</dbReference>
<proteinExistence type="predicted"/>
<dbReference type="GO" id="GO:0005829">
    <property type="term" value="C:cytosol"/>
    <property type="evidence" value="ECO:0007669"/>
    <property type="project" value="TreeGrafter"/>
</dbReference>
<dbReference type="InterPro" id="IPR011697">
    <property type="entry name" value="Peptidase_C26"/>
</dbReference>
<dbReference type="GO" id="GO:0033969">
    <property type="term" value="F:gamma-glutamyl-gamma-aminobutyrate hydrolase activity"/>
    <property type="evidence" value="ECO:0007669"/>
    <property type="project" value="TreeGrafter"/>
</dbReference>
<evidence type="ECO:0000256" key="1">
    <source>
        <dbReference type="SAM" id="MobiDB-lite"/>
    </source>
</evidence>
<reference evidence="2 3" key="1">
    <citation type="journal article" date="2017" name="Elife">
        <title>Extensive horizontal gene transfer in cheese-associated bacteria.</title>
        <authorList>
            <person name="Bonham K.S."/>
            <person name="Wolfe B.E."/>
            <person name="Dutton R.J."/>
        </authorList>
    </citation>
    <scope>NUCLEOTIDE SEQUENCE [LARGE SCALE GENOMIC DNA]</scope>
    <source>
        <strain evidence="2 3">962_8</strain>
    </source>
</reference>
<sequence>MPTHRTCGAFRVASTTPWPPSDPPTSPAAPSATRSWTTTPTPAKWRWRPSTQRSPIGRSGVASNDSDQNPAADPGPRRALIGLPTYYGRGQFGVWDRDAAFLPSVYVTAVTRAGGRVVLLPPEDPWTLAEVAELDGIILTGGDDVDPALYDAQAHPRTQAPNVRRDSFEITLYRHARTAKVPVFAICRGAQIVNTVHGGTLHQHVPDLADFGAHEAEKKDEFAEVAVTTAPDTAVAGLIGTGATVRCHHHQAIDRLGDGLIVSAHAADGCIEALETPDGSMLAVQWHPEETLEDLRLFTGLVEAAARRAQKTKPAPPLNATPPQTKAEAHR</sequence>
<dbReference type="Proteomes" id="UP000218620">
    <property type="component" value="Unassembled WGS sequence"/>
</dbReference>
<feature type="compositionally biased region" description="Low complexity" evidence="1">
    <location>
        <begin position="28"/>
        <end position="43"/>
    </location>
</feature>
<gene>
    <name evidence="2" type="ORF">CIK65_13675</name>
</gene>
<dbReference type="AlphaFoldDB" id="A0A2A3YSJ4"/>
<comment type="caution">
    <text evidence="2">The sequence shown here is derived from an EMBL/GenBank/DDBJ whole genome shotgun (WGS) entry which is preliminary data.</text>
</comment>
<organism evidence="2 3">
    <name type="scientific">Brevibacterium aurantiacum</name>
    <dbReference type="NCBI Taxonomy" id="273384"/>
    <lineage>
        <taxon>Bacteria</taxon>
        <taxon>Bacillati</taxon>
        <taxon>Actinomycetota</taxon>
        <taxon>Actinomycetes</taxon>
        <taxon>Micrococcales</taxon>
        <taxon>Brevibacteriaceae</taxon>
        <taxon>Brevibacterium</taxon>
    </lineage>
</organism>
<dbReference type="CDD" id="cd01745">
    <property type="entry name" value="GATase1_2"/>
    <property type="match status" value="1"/>
</dbReference>
<dbReference type="InterPro" id="IPR029062">
    <property type="entry name" value="Class_I_gatase-like"/>
</dbReference>
<dbReference type="SUPFAM" id="SSF52317">
    <property type="entry name" value="Class I glutamine amidotransferase-like"/>
    <property type="match status" value="1"/>
</dbReference>